<dbReference type="PROSITE" id="PS51257">
    <property type="entry name" value="PROKAR_LIPOPROTEIN"/>
    <property type="match status" value="1"/>
</dbReference>
<protein>
    <recommendedName>
        <fullName evidence="5">Treponemal membrane protein A</fullName>
    </recommendedName>
</protein>
<dbReference type="AlphaFoldDB" id="S3L406"/>
<evidence type="ECO:0008006" key="5">
    <source>
        <dbReference type="Google" id="ProtNLM"/>
    </source>
</evidence>
<keyword evidence="2" id="KW-0732">Signal</keyword>
<dbReference type="RefSeq" id="WP_016526143.1">
    <property type="nucleotide sequence ID" value="NZ_KE332518.1"/>
</dbReference>
<evidence type="ECO:0000313" key="3">
    <source>
        <dbReference type="EMBL" id="EPF31534.1"/>
    </source>
</evidence>
<dbReference type="eggNOG" id="ENOG5031CFT">
    <property type="taxonomic scope" value="Bacteria"/>
</dbReference>
<dbReference type="EMBL" id="ATFF01000006">
    <property type="protein sequence ID" value="EPF31534.1"/>
    <property type="molecule type" value="Genomic_DNA"/>
</dbReference>
<dbReference type="HOGENOM" id="CLU_905958_0_0_12"/>
<reference evidence="3 4" key="1">
    <citation type="submission" date="2013-04" db="EMBL/GenBank/DDBJ databases">
        <title>The Genome Sequence of Treponema maltophilum ATCC 51939.</title>
        <authorList>
            <consortium name="The Broad Institute Genomics Platform"/>
            <person name="Earl A."/>
            <person name="Ward D."/>
            <person name="Feldgarden M."/>
            <person name="Gevers D."/>
            <person name="Leonetti C."/>
            <person name="Blanton J.M."/>
            <person name="Dewhirst F.E."/>
            <person name="Izard J."/>
            <person name="Walker B."/>
            <person name="Young S."/>
            <person name="Zeng Q."/>
            <person name="Gargeya S."/>
            <person name="Fitzgerald M."/>
            <person name="Haas B."/>
            <person name="Abouelleil A."/>
            <person name="Allen A.W."/>
            <person name="Alvarado L."/>
            <person name="Arachchi H.M."/>
            <person name="Berlin A.M."/>
            <person name="Chapman S.B."/>
            <person name="Gainer-Dewar J."/>
            <person name="Goldberg J."/>
            <person name="Griggs A."/>
            <person name="Gujja S."/>
            <person name="Hansen M."/>
            <person name="Howarth C."/>
            <person name="Imamovic A."/>
            <person name="Ireland A."/>
            <person name="Larimer J."/>
            <person name="McCowan C."/>
            <person name="Murphy C."/>
            <person name="Pearson M."/>
            <person name="Poon T.W."/>
            <person name="Priest M."/>
            <person name="Roberts A."/>
            <person name="Saif S."/>
            <person name="Shea T."/>
            <person name="Sisk P."/>
            <person name="Sykes S."/>
            <person name="Wortman J."/>
            <person name="Nusbaum C."/>
            <person name="Birren B."/>
        </authorList>
    </citation>
    <scope>NUCLEOTIDE SEQUENCE [LARGE SCALE GENOMIC DNA]</scope>
    <source>
        <strain evidence="3 4">ATCC 51939</strain>
    </source>
</reference>
<proteinExistence type="predicted"/>
<gene>
    <name evidence="3" type="ORF">HMPREF9194_01885</name>
</gene>
<feature type="region of interest" description="Disordered" evidence="1">
    <location>
        <begin position="27"/>
        <end position="46"/>
    </location>
</feature>
<dbReference type="Proteomes" id="UP000014541">
    <property type="component" value="Unassembled WGS sequence"/>
</dbReference>
<comment type="caution">
    <text evidence="3">The sequence shown here is derived from an EMBL/GenBank/DDBJ whole genome shotgun (WGS) entry which is preliminary data.</text>
</comment>
<organism evidence="3 4">
    <name type="scientific">Treponema maltophilum ATCC 51939</name>
    <dbReference type="NCBI Taxonomy" id="1125699"/>
    <lineage>
        <taxon>Bacteria</taxon>
        <taxon>Pseudomonadati</taxon>
        <taxon>Spirochaetota</taxon>
        <taxon>Spirochaetia</taxon>
        <taxon>Spirochaetales</taxon>
        <taxon>Treponemataceae</taxon>
        <taxon>Treponema</taxon>
    </lineage>
</organism>
<evidence type="ECO:0000256" key="1">
    <source>
        <dbReference type="SAM" id="MobiDB-lite"/>
    </source>
</evidence>
<accession>S3L406</accession>
<feature type="signal peptide" evidence="2">
    <location>
        <begin position="1"/>
        <end position="20"/>
    </location>
</feature>
<feature type="region of interest" description="Disordered" evidence="1">
    <location>
        <begin position="271"/>
        <end position="312"/>
    </location>
</feature>
<name>S3L406_TREMA</name>
<dbReference type="PATRIC" id="fig|1125699.3.peg.1902"/>
<evidence type="ECO:0000256" key="2">
    <source>
        <dbReference type="SAM" id="SignalP"/>
    </source>
</evidence>
<evidence type="ECO:0000313" key="4">
    <source>
        <dbReference type="Proteomes" id="UP000014541"/>
    </source>
</evidence>
<dbReference type="OrthoDB" id="360317at2"/>
<keyword evidence="4" id="KW-1185">Reference proteome</keyword>
<sequence length="312" mass="33722">MKKWMVSLLCLYSLFALFLAGCKTPPKDTKPADETPVQTSDNTEVVQSGTDVKSAAEKLKTQMSAARKKAVDAGAARYFPSELTVVDTAASEARSVYDAGGSPADFNRKASDIVYQYNALEQASVAYSTRKKVNDMNFADSDRANYDAAEQAFVKAGKMFNEGAAGKDLYAQMKNAADKYNAVLNAGYKGLAEKERDKVLELKQKADAVKTGVADKNGYASAVAFYTRANQELQSGQAEKAYNDYITAYGALDKVYQAVLKKRAAAENAMERAKRRVEEADAVAEKADSTVPVEQVEALAPVDKASSAQEAQ</sequence>
<feature type="compositionally biased region" description="Basic and acidic residues" evidence="1">
    <location>
        <begin position="271"/>
        <end position="288"/>
    </location>
</feature>
<feature type="chain" id="PRO_5004511599" description="Treponemal membrane protein A" evidence="2">
    <location>
        <begin position="21"/>
        <end position="312"/>
    </location>
</feature>
<feature type="compositionally biased region" description="Polar residues" evidence="1">
    <location>
        <begin position="36"/>
        <end position="46"/>
    </location>
</feature>